<dbReference type="InterPro" id="IPR020471">
    <property type="entry name" value="AKR"/>
</dbReference>
<evidence type="ECO:0000256" key="2">
    <source>
        <dbReference type="ARBA" id="ARBA00022857"/>
    </source>
</evidence>
<evidence type="ECO:0000256" key="1">
    <source>
        <dbReference type="ARBA" id="ARBA00007905"/>
    </source>
</evidence>
<dbReference type="PANTHER" id="PTHR43827">
    <property type="entry name" value="2,5-DIKETO-D-GLUCONIC ACID REDUCTASE"/>
    <property type="match status" value="1"/>
</dbReference>
<comment type="similarity">
    <text evidence="1">Belongs to the aldo/keto reductase family.</text>
</comment>
<accession>A0A4R4A7C6</accession>
<evidence type="ECO:0000256" key="6">
    <source>
        <dbReference type="PIRSR" id="PIRSR000097-3"/>
    </source>
</evidence>
<evidence type="ECO:0000259" key="7">
    <source>
        <dbReference type="Pfam" id="PF00248"/>
    </source>
</evidence>
<dbReference type="EMBL" id="SMDC01000010">
    <property type="protein sequence ID" value="TCW34564.1"/>
    <property type="molecule type" value="Genomic_DNA"/>
</dbReference>
<dbReference type="RefSeq" id="WP_132230321.1">
    <property type="nucleotide sequence ID" value="NZ_NRRH01000048.1"/>
</dbReference>
<dbReference type="InterPro" id="IPR023210">
    <property type="entry name" value="NADP_OxRdtase_dom"/>
</dbReference>
<dbReference type="InterPro" id="IPR018170">
    <property type="entry name" value="Aldo/ket_reductase_CS"/>
</dbReference>
<feature type="domain" description="NADP-dependent oxidoreductase" evidence="7">
    <location>
        <begin position="31"/>
        <end position="314"/>
    </location>
</feature>
<evidence type="ECO:0000256" key="3">
    <source>
        <dbReference type="ARBA" id="ARBA00023002"/>
    </source>
</evidence>
<evidence type="ECO:0000256" key="5">
    <source>
        <dbReference type="PIRSR" id="PIRSR000097-2"/>
    </source>
</evidence>
<dbReference type="AlphaFoldDB" id="A0A4R4A7C6"/>
<evidence type="ECO:0000313" key="9">
    <source>
        <dbReference type="Proteomes" id="UP000295247"/>
    </source>
</evidence>
<reference evidence="8 9" key="1">
    <citation type="submission" date="2019-03" db="EMBL/GenBank/DDBJ databases">
        <title>Genomic Encyclopedia of Type Strains, Phase IV (KMG-IV): sequencing the most valuable type-strain genomes for metagenomic binning, comparative biology and taxonomic classification.</title>
        <authorList>
            <person name="Goeker M."/>
        </authorList>
    </citation>
    <scope>NUCLEOTIDE SEQUENCE [LARGE SCALE GENOMIC DNA]</scope>
    <source>
        <strain evidence="8 9">DSM 203</strain>
    </source>
</reference>
<keyword evidence="2" id="KW-0521">NADP</keyword>
<gene>
    <name evidence="8" type="ORF">EDC29_110114</name>
</gene>
<dbReference type="PANTHER" id="PTHR43827:SF3">
    <property type="entry name" value="NADP-DEPENDENT OXIDOREDUCTASE DOMAIN-CONTAINING PROTEIN"/>
    <property type="match status" value="1"/>
</dbReference>
<dbReference type="InterPro" id="IPR036812">
    <property type="entry name" value="NAD(P)_OxRdtase_dom_sf"/>
</dbReference>
<dbReference type="PROSITE" id="PS00062">
    <property type="entry name" value="ALDOKETO_REDUCTASE_2"/>
    <property type="match status" value="1"/>
</dbReference>
<feature type="site" description="Lowers pKa of active site Tyr" evidence="6">
    <location>
        <position position="95"/>
    </location>
</feature>
<dbReference type="Proteomes" id="UP000295247">
    <property type="component" value="Unassembled WGS sequence"/>
</dbReference>
<dbReference type="Pfam" id="PF00248">
    <property type="entry name" value="Aldo_ket_red"/>
    <property type="match status" value="1"/>
</dbReference>
<sequence length="330" mass="36235">MRDAHHDLRTVTLRNGVRMPTLAFGTAFGDWVGATAFQGFLPERAWRAVDLALDNGYRAFDCAHVYGTERMVGTLLGQRFASGALTRDAVFITTKLAHPAAPPHLNVSHKRTWDADRVEDIAQRVRDDMVDSLDDLGLGYVDLLLVHWPGSFSAPPGGGPEVSRRARATIWRAFCELADKGAARAIGVSNFTIDHLRQLIADVPEPANRPAVNQVEIHPYCRDPELEAFCRAQGIVVTAYAPFASGAFELLRDPVLVAIAGRHGKSPGQVVLRWHLQRGRAALPKTSRAERMIENQSIHDFILDAEEMRAIDALGVGTPRRTCPDPTAIA</sequence>
<dbReference type="PROSITE" id="PS00798">
    <property type="entry name" value="ALDOKETO_REDUCTASE_1"/>
    <property type="match status" value="1"/>
</dbReference>
<dbReference type="SUPFAM" id="SSF51430">
    <property type="entry name" value="NAD(P)-linked oxidoreductase"/>
    <property type="match status" value="1"/>
</dbReference>
<evidence type="ECO:0000313" key="8">
    <source>
        <dbReference type="EMBL" id="TCW34564.1"/>
    </source>
</evidence>
<protein>
    <submittedName>
        <fullName evidence="8">Diketogulonate reductase-like aldo/keto reductase</fullName>
    </submittedName>
</protein>
<feature type="active site" description="Proton donor" evidence="4">
    <location>
        <position position="66"/>
    </location>
</feature>
<dbReference type="Gene3D" id="3.20.20.100">
    <property type="entry name" value="NADP-dependent oxidoreductase domain"/>
    <property type="match status" value="1"/>
</dbReference>
<proteinExistence type="inferred from homology"/>
<dbReference type="PIRSF" id="PIRSF000097">
    <property type="entry name" value="AKR"/>
    <property type="match status" value="1"/>
</dbReference>
<comment type="caution">
    <text evidence="8">The sequence shown here is derived from an EMBL/GenBank/DDBJ whole genome shotgun (WGS) entry which is preliminary data.</text>
</comment>
<dbReference type="GO" id="GO:0016616">
    <property type="term" value="F:oxidoreductase activity, acting on the CH-OH group of donors, NAD or NADP as acceptor"/>
    <property type="evidence" value="ECO:0007669"/>
    <property type="project" value="UniProtKB-ARBA"/>
</dbReference>
<feature type="binding site" evidence="5">
    <location>
        <position position="147"/>
    </location>
    <ligand>
        <name>substrate</name>
    </ligand>
</feature>
<name>A0A4R4A7C6_MARGR</name>
<dbReference type="PRINTS" id="PR00069">
    <property type="entry name" value="ALDKETRDTASE"/>
</dbReference>
<dbReference type="CDD" id="cd19071">
    <property type="entry name" value="AKR_AKR1-5-like"/>
    <property type="match status" value="1"/>
</dbReference>
<keyword evidence="3" id="KW-0560">Oxidoreductase</keyword>
<organism evidence="8 9">
    <name type="scientific">Marichromatium gracile</name>
    <name type="common">Chromatium gracile</name>
    <dbReference type="NCBI Taxonomy" id="1048"/>
    <lineage>
        <taxon>Bacteria</taxon>
        <taxon>Pseudomonadati</taxon>
        <taxon>Pseudomonadota</taxon>
        <taxon>Gammaproteobacteria</taxon>
        <taxon>Chromatiales</taxon>
        <taxon>Chromatiaceae</taxon>
        <taxon>Marichromatium</taxon>
    </lineage>
</organism>
<evidence type="ECO:0000256" key="4">
    <source>
        <dbReference type="PIRSR" id="PIRSR000097-1"/>
    </source>
</evidence>